<dbReference type="InterPro" id="IPR044276">
    <property type="entry name" value="CANIN_dom"/>
</dbReference>
<feature type="region of interest" description="Disordered" evidence="2">
    <location>
        <begin position="502"/>
        <end position="575"/>
    </location>
</feature>
<feature type="region of interest" description="Disordered" evidence="2">
    <location>
        <begin position="16"/>
        <end position="98"/>
    </location>
</feature>
<evidence type="ECO:0000313" key="4">
    <source>
        <dbReference type="EMBL" id="KAL0964630.1"/>
    </source>
</evidence>
<proteinExistence type="inferred from homology"/>
<feature type="region of interest" description="Disordered" evidence="2">
    <location>
        <begin position="1243"/>
        <end position="1330"/>
    </location>
</feature>
<feature type="compositionally biased region" description="Basic and acidic residues" evidence="2">
    <location>
        <begin position="1275"/>
        <end position="1321"/>
    </location>
</feature>
<feature type="compositionally biased region" description="Polar residues" evidence="2">
    <location>
        <begin position="1173"/>
        <end position="1183"/>
    </location>
</feature>
<gene>
    <name evidence="4" type="ORF">UPYG_G00326740</name>
</gene>
<protein>
    <recommendedName>
        <fullName evidence="3">Coiled-coil SMC6 And NSE5 INteracting (CANIN) domain-containing protein</fullName>
    </recommendedName>
</protein>
<feature type="region of interest" description="Disordered" evidence="2">
    <location>
        <begin position="342"/>
        <end position="417"/>
    </location>
</feature>
<reference evidence="4 5" key="1">
    <citation type="submission" date="2024-06" db="EMBL/GenBank/DDBJ databases">
        <authorList>
            <person name="Pan Q."/>
            <person name="Wen M."/>
            <person name="Jouanno E."/>
            <person name="Zahm M."/>
            <person name="Klopp C."/>
            <person name="Cabau C."/>
            <person name="Louis A."/>
            <person name="Berthelot C."/>
            <person name="Parey E."/>
            <person name="Roest Crollius H."/>
            <person name="Montfort J."/>
            <person name="Robinson-Rechavi M."/>
            <person name="Bouchez O."/>
            <person name="Lampietro C."/>
            <person name="Lopez Roques C."/>
            <person name="Donnadieu C."/>
            <person name="Postlethwait J."/>
            <person name="Bobe J."/>
            <person name="Verreycken H."/>
            <person name="Guiguen Y."/>
        </authorList>
    </citation>
    <scope>NUCLEOTIDE SEQUENCE [LARGE SCALE GENOMIC DNA]</scope>
    <source>
        <strain evidence="4">Up_M1</strain>
        <tissue evidence="4">Testis</tissue>
    </source>
</reference>
<sequence length="1330" mass="148455">MSKLREIIANSVKDVIPLGCPHPKQPLTPSSPQETPRIPSLHPRCHSTPNAQPLHKWVKPRVKASPQSPRPSGVPPRTSESMSDAKCGPTHFTNTTDRMQPLYGLQSSCRRPVTPHPFNHAVSMDYRGLASEEKNMNLKVGPSDGESIRHPFSMTPAFTSRPGQSSSLHASPHVDPRNQGISPRECRDHYSQKLTHLHDSNPKSTAERARKDTVRIRPLSPTVHLPVTLQQSHRSLDYRGMASCNDRFTAGGTKSLSLKRRRRPDYEGCEQAERGQEMARKKGHLESSSPHSASDGTSVPASSMASLSPKVYVKSLFIKTSPNPSSALKLMSHCSPKKTARVLEKEGVVSQSTPLPVSRYGASSHANNQPVRSRGSGEHGRATKGKAGERGPRGEQQISRPGGENKPVSSSKISDSKIHLDPKIYSASVRLDSCGINANSQSSSVKPSLCKEKRVKMAVASGAVVSPAISTVNVFADESVKTGAGLGPSGIPSVVVGRSRDENANLSTPESSSRKTVPLSTDAVRPSRSKCGSFSMEVEDPTNNPHNSLPHSSPSAMVETGGREDEVSEGGNPKFQRSLSFLGEESLDVALGLDQSLGLEFELSQTSSSSSEEDQLPSLQQILDDTARPPDTPVKGAYPAPSTPVGPRRPSQTLVFTKDKPTSYRNNLDEMLKESKSIQRCKDVQKELLLSCEVNLQRLNEEEKSTDNTEEAISQEQKEFLQRFSVVSDAIRDLRPGEAVFNMEDFGRLFNQHTLQLRHCNVTPQNTAQKTLLWSSPDQFKFQVCSELFQAAYRSSPCPAQVTRWLFKMMSVHGDMLTSLKVLKALKDIACSAAGHIALNKSEQFEVWVPSVADVTLVIMNMGVPFITMFPLEDLQPVFTEGDLIEGIQIRTKTQGTEEQLSTFPEHNLDGVIEYLCVCTSLCPRAYSDRDLLLLLTLLSKVSLDTQFSLQPVDGLRSLLHNLLNAIRDMDIMLPRICTCLIHLTEDHHNLRWLVEILPDSTRGQQLRRHLSMSAISKLLNNRCTYKASNTEFQLTELRRYLPQMRPSLLLRGLADSSRRGQSSHREKAEEENSASLDQQAYYLCYSLLALANQATMFEFFPAKQKNQLLLLCAELEKYIKCDIRESEKMLYRSKVKDFVARVYTKWQVLVQKSRPLQGKLYDYWEPLPEDAVTSSQETNHSLRPTDEETVMELGEQEKGEDKSDEEKDRILEMDLAMEEEEENTFLKMDGLEEEEERMGFMLDESDKESKMEDMNTGPTEWEAEERATEEEVSEERGKEPIEERDKLQKVPEIEESRCEQRDPGSEGIKETERSAERRDEEMTEGTSCA</sequence>
<evidence type="ECO:0000256" key="2">
    <source>
        <dbReference type="SAM" id="MobiDB-lite"/>
    </source>
</evidence>
<dbReference type="Pfam" id="PF14816">
    <property type="entry name" value="CANIN"/>
    <property type="match status" value="1"/>
</dbReference>
<feature type="region of interest" description="Disordered" evidence="2">
    <location>
        <begin position="1172"/>
        <end position="1208"/>
    </location>
</feature>
<comment type="similarity">
    <text evidence="1">Belongs to the FAM178 family.</text>
</comment>
<feature type="region of interest" description="Disordered" evidence="2">
    <location>
        <begin position="624"/>
        <end position="653"/>
    </location>
</feature>
<feature type="compositionally biased region" description="Basic and acidic residues" evidence="2">
    <location>
        <begin position="375"/>
        <end position="393"/>
    </location>
</feature>
<feature type="compositionally biased region" description="Polar residues" evidence="2">
    <location>
        <begin position="504"/>
        <end position="519"/>
    </location>
</feature>
<accession>A0ABD0W2C1</accession>
<feature type="region of interest" description="Disordered" evidence="2">
    <location>
        <begin position="140"/>
        <end position="219"/>
    </location>
</feature>
<feature type="compositionally biased region" description="Basic and acidic residues" evidence="2">
    <location>
        <begin position="184"/>
        <end position="215"/>
    </location>
</feature>
<feature type="compositionally biased region" description="Basic and acidic residues" evidence="2">
    <location>
        <begin position="271"/>
        <end position="280"/>
    </location>
</feature>
<feature type="compositionally biased region" description="Polar residues" evidence="2">
    <location>
        <begin position="286"/>
        <end position="303"/>
    </location>
</feature>
<evidence type="ECO:0000256" key="1">
    <source>
        <dbReference type="ARBA" id="ARBA00010311"/>
    </source>
</evidence>
<dbReference type="Proteomes" id="UP001557470">
    <property type="component" value="Unassembled WGS sequence"/>
</dbReference>
<dbReference type="PANTHER" id="PTHR16046:SF9">
    <property type="entry name" value="SMC5-SMC6 COMPLEX LOCALIZATION FACTOR PROTEIN 2"/>
    <property type="match status" value="1"/>
</dbReference>
<keyword evidence="5" id="KW-1185">Reference proteome</keyword>
<dbReference type="InterPro" id="IPR026161">
    <property type="entry name" value="FAM178"/>
</dbReference>
<feature type="compositionally biased region" description="Basic and acidic residues" evidence="2">
    <location>
        <begin position="1196"/>
        <end position="1208"/>
    </location>
</feature>
<feature type="region of interest" description="Disordered" evidence="2">
    <location>
        <begin position="249"/>
        <end position="303"/>
    </location>
</feature>
<organism evidence="4 5">
    <name type="scientific">Umbra pygmaea</name>
    <name type="common">Eastern mudminnow</name>
    <dbReference type="NCBI Taxonomy" id="75934"/>
    <lineage>
        <taxon>Eukaryota</taxon>
        <taxon>Metazoa</taxon>
        <taxon>Chordata</taxon>
        <taxon>Craniata</taxon>
        <taxon>Vertebrata</taxon>
        <taxon>Euteleostomi</taxon>
        <taxon>Actinopterygii</taxon>
        <taxon>Neopterygii</taxon>
        <taxon>Teleostei</taxon>
        <taxon>Protacanthopterygii</taxon>
        <taxon>Esociformes</taxon>
        <taxon>Umbridae</taxon>
        <taxon>Umbra</taxon>
    </lineage>
</organism>
<feature type="compositionally biased region" description="Polar residues" evidence="2">
    <location>
        <begin position="156"/>
        <end position="169"/>
    </location>
</feature>
<feature type="compositionally biased region" description="Low complexity" evidence="2">
    <location>
        <begin position="541"/>
        <end position="555"/>
    </location>
</feature>
<evidence type="ECO:0000259" key="3">
    <source>
        <dbReference type="Pfam" id="PF14816"/>
    </source>
</evidence>
<name>A0ABD0W2C1_UMBPY</name>
<comment type="caution">
    <text evidence="4">The sequence shown here is derived from an EMBL/GenBank/DDBJ whole genome shotgun (WGS) entry which is preliminary data.</text>
</comment>
<feature type="domain" description="Coiled-coil SMC6 And NSE5 INteracting (CANIN)" evidence="3">
    <location>
        <begin position="657"/>
        <end position="1025"/>
    </location>
</feature>
<evidence type="ECO:0000313" key="5">
    <source>
        <dbReference type="Proteomes" id="UP001557470"/>
    </source>
</evidence>
<feature type="compositionally biased region" description="Acidic residues" evidence="2">
    <location>
        <begin position="1262"/>
        <end position="1274"/>
    </location>
</feature>
<dbReference type="EMBL" id="JAGEUA010000010">
    <property type="protein sequence ID" value="KAL0964630.1"/>
    <property type="molecule type" value="Genomic_DNA"/>
</dbReference>
<dbReference type="PANTHER" id="PTHR16046">
    <property type="entry name" value="SMC5-SMC6 COMPLEX LOCALIZATION FACTOR 2"/>
    <property type="match status" value="1"/>
</dbReference>